<gene>
    <name evidence="4" type="ORF">BK665_18040</name>
</gene>
<evidence type="ECO:0000256" key="1">
    <source>
        <dbReference type="SAM" id="Phobius"/>
    </source>
</evidence>
<dbReference type="InterPro" id="IPR041167">
    <property type="entry name" value="Saf_2TM"/>
</dbReference>
<dbReference type="InterPro" id="IPR040836">
    <property type="entry name" value="SAVED"/>
</dbReference>
<feature type="domain" description="SAVED-fused 2TM effector" evidence="3">
    <location>
        <begin position="10"/>
        <end position="144"/>
    </location>
</feature>
<feature type="domain" description="SMODS-associated and fused to various effectors" evidence="2">
    <location>
        <begin position="164"/>
        <end position="352"/>
    </location>
</feature>
<dbReference type="Pfam" id="PF18303">
    <property type="entry name" value="Saf_2TM"/>
    <property type="match status" value="1"/>
</dbReference>
<evidence type="ECO:0000313" key="4">
    <source>
        <dbReference type="EMBL" id="RON51771.1"/>
    </source>
</evidence>
<evidence type="ECO:0000259" key="3">
    <source>
        <dbReference type="Pfam" id="PF18303"/>
    </source>
</evidence>
<dbReference type="Pfam" id="PF18145">
    <property type="entry name" value="SAVED"/>
    <property type="match status" value="1"/>
</dbReference>
<reference evidence="4 5" key="1">
    <citation type="submission" date="2016-10" db="EMBL/GenBank/DDBJ databases">
        <title>Comparative genome analysis of multiple Pseudomonas spp. focuses on biocontrol and plant growth promoting traits.</title>
        <authorList>
            <person name="Tao X.-Y."/>
            <person name="Taylor C.G."/>
        </authorList>
    </citation>
    <scope>NUCLEOTIDE SEQUENCE [LARGE SCALE GENOMIC DNA]</scope>
    <source>
        <strain evidence="4 5">39A2</strain>
    </source>
</reference>
<name>A0A423KG38_9PSED</name>
<feature type="transmembrane region" description="Helical" evidence="1">
    <location>
        <begin position="74"/>
        <end position="95"/>
    </location>
</feature>
<organism evidence="4 5">
    <name type="scientific">Pseudomonas frederiksbergensis</name>
    <dbReference type="NCBI Taxonomy" id="104087"/>
    <lineage>
        <taxon>Bacteria</taxon>
        <taxon>Pseudomonadati</taxon>
        <taxon>Pseudomonadota</taxon>
        <taxon>Gammaproteobacteria</taxon>
        <taxon>Pseudomonadales</taxon>
        <taxon>Pseudomonadaceae</taxon>
        <taxon>Pseudomonas</taxon>
    </lineage>
</organism>
<evidence type="ECO:0000313" key="5">
    <source>
        <dbReference type="Proteomes" id="UP000283627"/>
    </source>
</evidence>
<accession>A0A423KG38</accession>
<dbReference type="Proteomes" id="UP000283627">
    <property type="component" value="Unassembled WGS sequence"/>
</dbReference>
<feature type="transmembrane region" description="Helical" evidence="1">
    <location>
        <begin position="24"/>
        <end position="45"/>
    </location>
</feature>
<sequence>MAPVIKWLVNLANRWVVWIFRKRNVGVAIVVACCPVLVAIVSGNISVEASGILGAVDAFKFSTSGGAEDVVQTVIAWAMLAGVAIGIGLTVHAYCKESQEADTKRVIVVELRGLIDTSDHPLIETIPKSLSGRKVDALVDVRQLLTGPTPNVTSALLEISHMQRNLRQVRGDTARAHVQVVAGGIMPVPLLFYAGALLDDEGHVLLMDWERASKRWMPLAEPDDGTRFVVSGAQNARENKAVVLAISASYRVDMPGIEMTFPGVPVVHMERQELSVNSIWSEDTQIQLTNQFLQMLGVLVNDGVDLVHLVLAAPASLTIRFGMAYDGRNMPTLRCYQWNRGQIPPYEWSVQMPARQHDAAAYLPTPTPEAIAD</sequence>
<proteinExistence type="predicted"/>
<dbReference type="OrthoDB" id="8687383at2"/>
<keyword evidence="1" id="KW-1133">Transmembrane helix</keyword>
<protein>
    <recommendedName>
        <fullName evidence="6">2-methylthioadenine synthetase</fullName>
    </recommendedName>
</protein>
<evidence type="ECO:0008006" key="6">
    <source>
        <dbReference type="Google" id="ProtNLM"/>
    </source>
</evidence>
<comment type="caution">
    <text evidence="4">The sequence shown here is derived from an EMBL/GenBank/DDBJ whole genome shotgun (WGS) entry which is preliminary data.</text>
</comment>
<dbReference type="RefSeq" id="WP_123408218.1">
    <property type="nucleotide sequence ID" value="NZ_MOBP01000012.1"/>
</dbReference>
<keyword evidence="1" id="KW-0472">Membrane</keyword>
<dbReference type="AlphaFoldDB" id="A0A423KG38"/>
<keyword evidence="1" id="KW-0812">Transmembrane</keyword>
<dbReference type="EMBL" id="MOBP01000012">
    <property type="protein sequence ID" value="RON51771.1"/>
    <property type="molecule type" value="Genomic_DNA"/>
</dbReference>
<dbReference type="NCBIfam" id="NF033611">
    <property type="entry name" value="SAVED"/>
    <property type="match status" value="1"/>
</dbReference>
<evidence type="ECO:0000259" key="2">
    <source>
        <dbReference type="Pfam" id="PF18145"/>
    </source>
</evidence>